<keyword evidence="6" id="KW-0472">Membrane</keyword>
<sequence>MRETPPSTLESERTEQRRVLSFADGWKRRARALRRRRAGKVVWLIGAAVLVLVLAWLALWSPLLAVTEVQVSGTTPAVRSLGKSVGGQEVGRSLLRVDTAGVEGRLEEDSRVADATVRRGFPRSLVIEVVARVPVLGLQKSQGKVELVDVSGVTIETVSEAPAGVPVVQGATGVASGDGVNATVQVMAALPESLRTRVRDLHIDDSGSVSFVISATRIVWGPAAESELKARLVQILMSKKPKTIDVSAPETPVTT</sequence>
<keyword evidence="2 8" id="KW-0132">Cell division</keyword>
<evidence type="ECO:0000256" key="6">
    <source>
        <dbReference type="SAM" id="Phobius"/>
    </source>
</evidence>
<keyword evidence="3 6" id="KW-0812">Transmembrane</keyword>
<keyword evidence="9" id="KW-1185">Reference proteome</keyword>
<evidence type="ECO:0000256" key="2">
    <source>
        <dbReference type="ARBA" id="ARBA00022618"/>
    </source>
</evidence>
<evidence type="ECO:0000256" key="4">
    <source>
        <dbReference type="ARBA" id="ARBA00022989"/>
    </source>
</evidence>
<dbReference type="PANTHER" id="PTHR37820">
    <property type="entry name" value="CELL DIVISION PROTEIN DIVIB"/>
    <property type="match status" value="1"/>
</dbReference>
<organism evidence="8 9">
    <name type="scientific">Nostocoides australiense Ben110</name>
    <dbReference type="NCBI Taxonomy" id="1193182"/>
    <lineage>
        <taxon>Bacteria</taxon>
        <taxon>Bacillati</taxon>
        <taxon>Actinomycetota</taxon>
        <taxon>Actinomycetes</taxon>
        <taxon>Micrococcales</taxon>
        <taxon>Intrasporangiaceae</taxon>
        <taxon>Nostocoides</taxon>
    </lineage>
</organism>
<dbReference type="InterPro" id="IPR013685">
    <property type="entry name" value="POTRA_FtsQ_type"/>
</dbReference>
<name>W6K1G8_9MICO</name>
<evidence type="ECO:0000256" key="1">
    <source>
        <dbReference type="ARBA" id="ARBA00022475"/>
    </source>
</evidence>
<evidence type="ECO:0000259" key="7">
    <source>
        <dbReference type="Pfam" id="PF08478"/>
    </source>
</evidence>
<comment type="caution">
    <text evidence="8">The sequence shown here is derived from an EMBL/GenBank/DDBJ whole genome shotgun (WGS) entry which is preliminary data.</text>
</comment>
<evidence type="ECO:0000313" key="9">
    <source>
        <dbReference type="Proteomes" id="UP000035763"/>
    </source>
</evidence>
<dbReference type="PANTHER" id="PTHR37820:SF1">
    <property type="entry name" value="CELL DIVISION PROTEIN FTSQ"/>
    <property type="match status" value="1"/>
</dbReference>
<feature type="transmembrane region" description="Helical" evidence="6">
    <location>
        <begin position="41"/>
        <end position="60"/>
    </location>
</feature>
<evidence type="ECO:0000313" key="8">
    <source>
        <dbReference type="EMBL" id="CCH74850.1"/>
    </source>
</evidence>
<dbReference type="GO" id="GO:0051301">
    <property type="term" value="P:cell division"/>
    <property type="evidence" value="ECO:0007669"/>
    <property type="project" value="UniProtKB-KW"/>
</dbReference>
<proteinExistence type="predicted"/>
<keyword evidence="4 6" id="KW-1133">Transmembrane helix</keyword>
<reference evidence="8 9" key="1">
    <citation type="journal article" date="2013" name="ISME J.">
        <title>A metabolic model for members of the genus Tetrasphaera involved in enhanced biological phosphorus removal.</title>
        <authorList>
            <person name="Kristiansen R."/>
            <person name="Nguyen H.T.T."/>
            <person name="Saunders A.M."/>
            <person name="Nielsen J.L."/>
            <person name="Wimmer R."/>
            <person name="Le V.Q."/>
            <person name="McIlroy S.J."/>
            <person name="Petrovski S."/>
            <person name="Seviour R.J."/>
            <person name="Calteau A."/>
            <person name="Nielsen K.L."/>
            <person name="Nielsen P.H."/>
        </authorList>
    </citation>
    <scope>NUCLEOTIDE SEQUENCE [LARGE SCALE GENOMIC DNA]</scope>
    <source>
        <strain evidence="8 9">Ben110</strain>
    </source>
</reference>
<protein>
    <submittedName>
        <fullName evidence="8">Putative Cell division protein FtsQ</fullName>
    </submittedName>
</protein>
<dbReference type="InterPro" id="IPR050487">
    <property type="entry name" value="FtsQ_DivIB"/>
</dbReference>
<accession>W6K1G8</accession>
<evidence type="ECO:0000256" key="5">
    <source>
        <dbReference type="ARBA" id="ARBA00023306"/>
    </source>
</evidence>
<dbReference type="Proteomes" id="UP000035763">
    <property type="component" value="Unassembled WGS sequence"/>
</dbReference>
<dbReference type="RefSeq" id="WP_048695249.1">
    <property type="nucleotide sequence ID" value="NZ_HG764815.1"/>
</dbReference>
<dbReference type="GO" id="GO:0005886">
    <property type="term" value="C:plasma membrane"/>
    <property type="evidence" value="ECO:0007669"/>
    <property type="project" value="TreeGrafter"/>
</dbReference>
<dbReference type="Pfam" id="PF08478">
    <property type="entry name" value="POTRA_1"/>
    <property type="match status" value="1"/>
</dbReference>
<keyword evidence="5" id="KW-0131">Cell cycle</keyword>
<dbReference type="EMBL" id="CAJA01000434">
    <property type="protein sequence ID" value="CCH74850.1"/>
    <property type="molecule type" value="Genomic_DNA"/>
</dbReference>
<gene>
    <name evidence="8" type="ORF">BN11_490002</name>
</gene>
<keyword evidence="1" id="KW-1003">Cell membrane</keyword>
<dbReference type="STRING" id="1193182.BN11_490002"/>
<dbReference type="AlphaFoldDB" id="W6K1G8"/>
<feature type="domain" description="POTRA" evidence="7">
    <location>
        <begin position="83"/>
        <end position="130"/>
    </location>
</feature>
<evidence type="ECO:0000256" key="3">
    <source>
        <dbReference type="ARBA" id="ARBA00022692"/>
    </source>
</evidence>
<dbReference type="Gene3D" id="3.10.20.310">
    <property type="entry name" value="membrane protein fhac"/>
    <property type="match status" value="1"/>
</dbReference>